<reference evidence="3" key="1">
    <citation type="journal article" date="2019" name="Int. J. Syst. Evol. Microbiol.">
        <title>The Global Catalogue of Microorganisms (GCM) 10K type strain sequencing project: providing services to taxonomists for standard genome sequencing and annotation.</title>
        <authorList>
            <consortium name="The Broad Institute Genomics Platform"/>
            <consortium name="The Broad Institute Genome Sequencing Center for Infectious Disease"/>
            <person name="Wu L."/>
            <person name="Ma J."/>
        </authorList>
    </citation>
    <scope>NUCLEOTIDE SEQUENCE [LARGE SCALE GENOMIC DNA]</scope>
    <source>
        <strain evidence="3">NBRC 15640</strain>
    </source>
</reference>
<feature type="signal peptide" evidence="1">
    <location>
        <begin position="1"/>
        <end position="21"/>
    </location>
</feature>
<evidence type="ECO:0000313" key="2">
    <source>
        <dbReference type="EMBL" id="GLQ76324.1"/>
    </source>
</evidence>
<dbReference type="AlphaFoldDB" id="A0AAV5P1J6"/>
<evidence type="ECO:0000313" key="3">
    <source>
        <dbReference type="Proteomes" id="UP001156690"/>
    </source>
</evidence>
<gene>
    <name evidence="2" type="ORF">GCM10007932_56870</name>
</gene>
<feature type="chain" id="PRO_5043988891" evidence="1">
    <location>
        <begin position="22"/>
        <end position="116"/>
    </location>
</feature>
<dbReference type="RefSeq" id="WP_126606560.1">
    <property type="nucleotide sequence ID" value="NZ_AP025145.1"/>
</dbReference>
<proteinExistence type="predicted"/>
<organism evidence="2 3">
    <name type="scientific">Vibrio penaeicida</name>
    <dbReference type="NCBI Taxonomy" id="104609"/>
    <lineage>
        <taxon>Bacteria</taxon>
        <taxon>Pseudomonadati</taxon>
        <taxon>Pseudomonadota</taxon>
        <taxon>Gammaproteobacteria</taxon>
        <taxon>Vibrionales</taxon>
        <taxon>Vibrionaceae</taxon>
        <taxon>Vibrio</taxon>
    </lineage>
</organism>
<dbReference type="EMBL" id="BSNX01000075">
    <property type="protein sequence ID" value="GLQ76324.1"/>
    <property type="molecule type" value="Genomic_DNA"/>
</dbReference>
<comment type="caution">
    <text evidence="2">The sequence shown here is derived from an EMBL/GenBank/DDBJ whole genome shotgun (WGS) entry which is preliminary data.</text>
</comment>
<name>A0AAV5P1J6_9VIBR</name>
<evidence type="ECO:0000256" key="1">
    <source>
        <dbReference type="SAM" id="SignalP"/>
    </source>
</evidence>
<accession>A0AAV5P1J6</accession>
<keyword evidence="1" id="KW-0732">Signal</keyword>
<keyword evidence="3" id="KW-1185">Reference proteome</keyword>
<protein>
    <submittedName>
        <fullName evidence="2">Uncharacterized protein</fullName>
    </submittedName>
</protein>
<sequence>MKVIKFILLSVIVLIPSLSFAAGVTSDKGQVKLINVQREGNFVRVDFSQPIKNPGNCEGASFYIAELSDSSGSNRFYSALLTAYTSKSTVSFWVSGCTKQKYWGQTRPAIFDIYMY</sequence>
<dbReference type="Proteomes" id="UP001156690">
    <property type="component" value="Unassembled WGS sequence"/>
</dbReference>